<feature type="transmembrane region" description="Helical" evidence="6">
    <location>
        <begin position="110"/>
        <end position="137"/>
    </location>
</feature>
<proteinExistence type="inferred from homology"/>
<feature type="region of interest" description="Disordered" evidence="7">
    <location>
        <begin position="144"/>
        <end position="168"/>
    </location>
</feature>
<keyword evidence="5 6" id="KW-0472">Membrane</keyword>
<evidence type="ECO:0000256" key="7">
    <source>
        <dbReference type="SAM" id="MobiDB-lite"/>
    </source>
</evidence>
<evidence type="ECO:0000256" key="3">
    <source>
        <dbReference type="ARBA" id="ARBA00022796"/>
    </source>
</evidence>
<dbReference type="PANTHER" id="PTHR12483:SF121">
    <property type="entry name" value="COPPER TRANSPORTER 1"/>
    <property type="match status" value="1"/>
</dbReference>
<feature type="transmembrane region" description="Helical" evidence="6">
    <location>
        <begin position="266"/>
        <end position="285"/>
    </location>
</feature>
<evidence type="ECO:0000256" key="6">
    <source>
        <dbReference type="RuleBase" id="RU367022"/>
    </source>
</evidence>
<feature type="transmembrane region" description="Helical" evidence="6">
    <location>
        <begin position="204"/>
        <end position="224"/>
    </location>
</feature>
<feature type="transmembrane region" description="Helical" evidence="6">
    <location>
        <begin position="236"/>
        <end position="260"/>
    </location>
</feature>
<accession>A0AAU9SRC7</accession>
<reference evidence="8 9" key="1">
    <citation type="submission" date="2022-03" db="EMBL/GenBank/DDBJ databases">
        <authorList>
            <person name="Nunn A."/>
            <person name="Chopra R."/>
            <person name="Nunn A."/>
            <person name="Contreras Garrido A."/>
        </authorList>
    </citation>
    <scope>NUCLEOTIDE SEQUENCE [LARGE SCALE GENOMIC DNA]</scope>
</reference>
<evidence type="ECO:0000256" key="5">
    <source>
        <dbReference type="ARBA" id="ARBA00023136"/>
    </source>
</evidence>
<name>A0AAU9SRC7_THLAR</name>
<feature type="region of interest" description="Disordered" evidence="7">
    <location>
        <begin position="1"/>
        <end position="21"/>
    </location>
</feature>
<comment type="caution">
    <text evidence="6">Lacks conserved residue(s) required for the propagation of feature annotation.</text>
</comment>
<gene>
    <name evidence="8" type="ORF">TAV2_LOCUS20528</name>
</gene>
<organism evidence="8 9">
    <name type="scientific">Thlaspi arvense</name>
    <name type="common">Field penny-cress</name>
    <dbReference type="NCBI Taxonomy" id="13288"/>
    <lineage>
        <taxon>Eukaryota</taxon>
        <taxon>Viridiplantae</taxon>
        <taxon>Streptophyta</taxon>
        <taxon>Embryophyta</taxon>
        <taxon>Tracheophyta</taxon>
        <taxon>Spermatophyta</taxon>
        <taxon>Magnoliopsida</taxon>
        <taxon>eudicotyledons</taxon>
        <taxon>Gunneridae</taxon>
        <taxon>Pentapetalae</taxon>
        <taxon>rosids</taxon>
        <taxon>malvids</taxon>
        <taxon>Brassicales</taxon>
        <taxon>Brassicaceae</taxon>
        <taxon>Thlaspideae</taxon>
        <taxon>Thlaspi</taxon>
    </lineage>
</organism>
<dbReference type="Pfam" id="PF04145">
    <property type="entry name" value="Ctr"/>
    <property type="match status" value="4"/>
</dbReference>
<keyword evidence="6" id="KW-0186">Copper</keyword>
<protein>
    <recommendedName>
        <fullName evidence="6">Copper transport protein</fullName>
    </recommendedName>
</protein>
<keyword evidence="2 6" id="KW-0812">Transmembrane</keyword>
<sequence>MDHDHMHDMPPPSSSMMNNGSMNGGGGHHQMVMMHMTFFWGKNTEVLFSGWPGTSSGMYALCIIFVFFLAVLTEWLAHSSLLRGTTGDSASPASGLVQTAVYTLRTGLSYLVMLAVMSFNAGVFISALAGHAIGFMLKPKNKSMDHSHMHAMPPPSSSSSSMMNNGSMNGGGGGGGHHHWLHMTFFWGKNTEVLFPGWPGTSSGMYDLCLVFVYFLAILTEWLSHSSLLRVNTGDSANLAAGLIQTAVYTIRIGLAYLVMLAAMSFNAGVFVAVIAGHAIGFMVFGSRTFRNSSGDWKTDDLPASDGAY</sequence>
<dbReference type="InterPro" id="IPR007274">
    <property type="entry name" value="Cop_transporter"/>
</dbReference>
<dbReference type="EMBL" id="OU466862">
    <property type="protein sequence ID" value="CAH2069444.1"/>
    <property type="molecule type" value="Genomic_DNA"/>
</dbReference>
<dbReference type="GO" id="GO:0005886">
    <property type="term" value="C:plasma membrane"/>
    <property type="evidence" value="ECO:0007669"/>
    <property type="project" value="TreeGrafter"/>
</dbReference>
<evidence type="ECO:0000256" key="4">
    <source>
        <dbReference type="ARBA" id="ARBA00022989"/>
    </source>
</evidence>
<evidence type="ECO:0000313" key="8">
    <source>
        <dbReference type="EMBL" id="CAH2069444.1"/>
    </source>
</evidence>
<keyword evidence="6" id="KW-0406">Ion transport</keyword>
<comment type="subcellular location">
    <subcellularLocation>
        <location evidence="6">Membrane</location>
        <topology evidence="6">Multi-pass membrane protein</topology>
    </subcellularLocation>
</comment>
<feature type="transmembrane region" description="Helical" evidence="6">
    <location>
        <begin position="57"/>
        <end position="77"/>
    </location>
</feature>
<keyword evidence="9" id="KW-1185">Reference proteome</keyword>
<evidence type="ECO:0000256" key="1">
    <source>
        <dbReference type="ARBA" id="ARBA00006921"/>
    </source>
</evidence>
<evidence type="ECO:0000313" key="9">
    <source>
        <dbReference type="Proteomes" id="UP000836841"/>
    </source>
</evidence>
<dbReference type="PANTHER" id="PTHR12483">
    <property type="entry name" value="SOLUTE CARRIER FAMILY 31 COPPER TRANSPORTERS"/>
    <property type="match status" value="1"/>
</dbReference>
<keyword evidence="4 6" id="KW-1133">Transmembrane helix</keyword>
<dbReference type="Proteomes" id="UP000836841">
    <property type="component" value="Chromosome 6"/>
</dbReference>
<keyword evidence="6" id="KW-0813">Transport</keyword>
<dbReference type="GO" id="GO:0005375">
    <property type="term" value="F:copper ion transmembrane transporter activity"/>
    <property type="evidence" value="ECO:0007669"/>
    <property type="project" value="UniProtKB-UniRule"/>
</dbReference>
<evidence type="ECO:0000256" key="2">
    <source>
        <dbReference type="ARBA" id="ARBA00022692"/>
    </source>
</evidence>
<keyword evidence="3 6" id="KW-0187">Copper transport</keyword>
<dbReference type="AlphaFoldDB" id="A0AAU9SRC7"/>
<comment type="similarity">
    <text evidence="1 6">Belongs to the copper transporter (Ctr) (TC 1.A.56) family. SLC31A subfamily.</text>
</comment>
<feature type="compositionally biased region" description="Low complexity" evidence="7">
    <location>
        <begin position="157"/>
        <end position="167"/>
    </location>
</feature>